<evidence type="ECO:0000313" key="2">
    <source>
        <dbReference type="EMBL" id="QHX42846.1"/>
    </source>
</evidence>
<organism evidence="2 3">
    <name type="scientific">Treponema vincentii</name>
    <dbReference type="NCBI Taxonomy" id="69710"/>
    <lineage>
        <taxon>Bacteria</taxon>
        <taxon>Pseudomonadati</taxon>
        <taxon>Spirochaetota</taxon>
        <taxon>Spirochaetia</taxon>
        <taxon>Spirochaetales</taxon>
        <taxon>Treponemataceae</taxon>
        <taxon>Treponema</taxon>
    </lineage>
</organism>
<dbReference type="RefSeq" id="WP_162663060.1">
    <property type="nucleotide sequence ID" value="NZ_CP048020.1"/>
</dbReference>
<dbReference type="AlphaFoldDB" id="A0A6P1XZ41"/>
<gene>
    <name evidence="2" type="ORF">GWP43_04625</name>
</gene>
<sequence length="211" mass="24397">MFNDYQVDEGYFNNNFKAGEWECTITKVEEKISKKNNPMLALSFTIDEQGTLYYYIVDDVSSEDAWRRRNQNLTRFFDCFSIQRGDFNYNSWIGKRGIIKIDKRAPNENGEQKGFEVKALIVPQQMQQNNNNGAYPQQRNTTPNHPTYPQQGRSRPHPQGQRAAVTNGYQSYNQTPPQNGYQQRPSAYQGAVPQDTQTATTDPENFDNIPF</sequence>
<dbReference type="Proteomes" id="UP000464374">
    <property type="component" value="Chromosome"/>
</dbReference>
<evidence type="ECO:0000313" key="3">
    <source>
        <dbReference type="Proteomes" id="UP000464374"/>
    </source>
</evidence>
<feature type="compositionally biased region" description="Polar residues" evidence="1">
    <location>
        <begin position="167"/>
        <end position="186"/>
    </location>
</feature>
<proteinExistence type="predicted"/>
<dbReference type="KEGG" id="trz:GWP43_04625"/>
<feature type="compositionally biased region" description="Polar residues" evidence="1">
    <location>
        <begin position="194"/>
        <end position="203"/>
    </location>
</feature>
<dbReference type="EMBL" id="CP048020">
    <property type="protein sequence ID" value="QHX42846.1"/>
    <property type="molecule type" value="Genomic_DNA"/>
</dbReference>
<feature type="region of interest" description="Disordered" evidence="1">
    <location>
        <begin position="129"/>
        <end position="211"/>
    </location>
</feature>
<reference evidence="2 3" key="1">
    <citation type="submission" date="2020-01" db="EMBL/GenBank/DDBJ databases">
        <title>Complete genome sequence of a human oral phylogroup 1 Treponema sp. strain ATCC 700766, originally isolated from periodontitis dental plaque.</title>
        <authorList>
            <person name="Chan Y."/>
            <person name="Huo Y.-B."/>
            <person name="Yu X.-L."/>
            <person name="Zeng H."/>
            <person name="Leung W.-K."/>
            <person name="Watt R.M."/>
        </authorList>
    </citation>
    <scope>NUCLEOTIDE SEQUENCE [LARGE SCALE GENOMIC DNA]</scope>
    <source>
        <strain evidence="2 3">OMZ 804</strain>
    </source>
</reference>
<accession>A0A6P1XZ41</accession>
<name>A0A6P1XZ41_9SPIR</name>
<protein>
    <recommendedName>
        <fullName evidence="4">DUF669 domain-containing protein</fullName>
    </recommendedName>
</protein>
<evidence type="ECO:0008006" key="4">
    <source>
        <dbReference type="Google" id="ProtNLM"/>
    </source>
</evidence>
<evidence type="ECO:0000256" key="1">
    <source>
        <dbReference type="SAM" id="MobiDB-lite"/>
    </source>
</evidence>
<feature type="compositionally biased region" description="Polar residues" evidence="1">
    <location>
        <begin position="129"/>
        <end position="153"/>
    </location>
</feature>